<comment type="caution">
    <text evidence="1">The sequence shown here is derived from an EMBL/GenBank/DDBJ whole genome shotgun (WGS) entry which is preliminary data.</text>
</comment>
<reference evidence="1" key="1">
    <citation type="submission" date="2020-06" db="EMBL/GenBank/DDBJ databases">
        <authorList>
            <person name="Li T."/>
            <person name="Hu X."/>
            <person name="Zhang T."/>
            <person name="Song X."/>
            <person name="Zhang H."/>
            <person name="Dai N."/>
            <person name="Sheng W."/>
            <person name="Hou X."/>
            <person name="Wei L."/>
        </authorList>
    </citation>
    <scope>NUCLEOTIDE SEQUENCE</scope>
    <source>
        <strain evidence="1">KEN8</strain>
        <tissue evidence="1">Leaf</tissue>
    </source>
</reference>
<evidence type="ECO:0000313" key="1">
    <source>
        <dbReference type="EMBL" id="KAL0337025.1"/>
    </source>
</evidence>
<organism evidence="1">
    <name type="scientific">Sesamum calycinum</name>
    <dbReference type="NCBI Taxonomy" id="2727403"/>
    <lineage>
        <taxon>Eukaryota</taxon>
        <taxon>Viridiplantae</taxon>
        <taxon>Streptophyta</taxon>
        <taxon>Embryophyta</taxon>
        <taxon>Tracheophyta</taxon>
        <taxon>Spermatophyta</taxon>
        <taxon>Magnoliopsida</taxon>
        <taxon>eudicotyledons</taxon>
        <taxon>Gunneridae</taxon>
        <taxon>Pentapetalae</taxon>
        <taxon>asterids</taxon>
        <taxon>lamiids</taxon>
        <taxon>Lamiales</taxon>
        <taxon>Pedaliaceae</taxon>
        <taxon>Sesamum</taxon>
    </lineage>
</organism>
<gene>
    <name evidence="1" type="ORF">Scaly_1977600</name>
</gene>
<accession>A0AAW2N0N1</accession>
<dbReference type="SUPFAM" id="SSF52777">
    <property type="entry name" value="CoA-dependent acyltransferases"/>
    <property type="match status" value="1"/>
</dbReference>
<dbReference type="AlphaFoldDB" id="A0AAW2N0N1"/>
<dbReference type="PANTHER" id="PTHR34375">
    <property type="entry name" value="GATA ZINC FINGER PROTEIN-RELATED"/>
    <property type="match status" value="1"/>
</dbReference>
<sequence>MTGANRNSEPLVPKARALGNTEQNWCRAVSSGTGITVLALQMARPPSQASTLHKILQKLQNSHPLLRSKLCNNLTTNKTLSFHTSTTPQVHLKFHDAKSTSHLLHVLSANQNSDVSPAHLILEHELNSQSWSDSNTFPCNGINVMFASLYAVSDTKSVVALRFHTSICDRTTAVSLLRELMELVEETEGGGIPKGIKNEGEGEMGIESMVPSGMAKKTIWAHGMDMLSYSVNSFRLTNLKFKNSKSPRLSEVVRLQMNKHHTSQILAGCECRGIKLCGALAAAALLAAHSSKFSHSDNKLKKKYGVVTLTDCRSILQPPLSNQHYGFYHSAILNIHTVKGTETLWDLAKNCYMDFAHYKKMNKHFSDMADLNFLMSKAIENPSLTPSSSLRTSLLTVFEDPVLDDSNHIQQKIGVEDYVGCASVHGVGPSIAIFDTVRDGKLDCACVYPSPLHSREQINELVDNVKRILIDAVVV</sequence>
<dbReference type="Gene3D" id="3.30.559.30">
    <property type="entry name" value="Nonribosomal peptide synthetase, condensation domain"/>
    <property type="match status" value="1"/>
</dbReference>
<proteinExistence type="predicted"/>
<dbReference type="Gene3D" id="3.30.559.10">
    <property type="entry name" value="Chloramphenicol acetyltransferase-like domain"/>
    <property type="match status" value="1"/>
</dbReference>
<name>A0AAW2N0N1_9LAMI</name>
<dbReference type="EMBL" id="JACGWM010000012">
    <property type="protein sequence ID" value="KAL0337025.1"/>
    <property type="molecule type" value="Genomic_DNA"/>
</dbReference>
<dbReference type="PANTHER" id="PTHR34375:SF3">
    <property type="entry name" value="CONDENSATION DOMAIN-CONTAINING PROTEIN"/>
    <property type="match status" value="1"/>
</dbReference>
<protein>
    <submittedName>
        <fullName evidence="1">Uncharacterized protein</fullName>
    </submittedName>
</protein>
<reference evidence="1" key="2">
    <citation type="journal article" date="2024" name="Plant">
        <title>Genomic evolution and insights into agronomic trait innovations of Sesamum species.</title>
        <authorList>
            <person name="Miao H."/>
            <person name="Wang L."/>
            <person name="Qu L."/>
            <person name="Liu H."/>
            <person name="Sun Y."/>
            <person name="Le M."/>
            <person name="Wang Q."/>
            <person name="Wei S."/>
            <person name="Zheng Y."/>
            <person name="Lin W."/>
            <person name="Duan Y."/>
            <person name="Cao H."/>
            <person name="Xiong S."/>
            <person name="Wang X."/>
            <person name="Wei L."/>
            <person name="Li C."/>
            <person name="Ma Q."/>
            <person name="Ju M."/>
            <person name="Zhao R."/>
            <person name="Li G."/>
            <person name="Mu C."/>
            <person name="Tian Q."/>
            <person name="Mei H."/>
            <person name="Zhang T."/>
            <person name="Gao T."/>
            <person name="Zhang H."/>
        </authorList>
    </citation>
    <scope>NUCLEOTIDE SEQUENCE</scope>
    <source>
        <strain evidence="1">KEN8</strain>
    </source>
</reference>
<dbReference type="InterPro" id="IPR023213">
    <property type="entry name" value="CAT-like_dom_sf"/>
</dbReference>